<feature type="region of interest" description="Disordered" evidence="1">
    <location>
        <begin position="218"/>
        <end position="240"/>
    </location>
</feature>
<dbReference type="AlphaFoldDB" id="A0A1V4BT65"/>
<evidence type="ECO:0000313" key="5">
    <source>
        <dbReference type="Proteomes" id="UP000189835"/>
    </source>
</evidence>
<dbReference type="EMBL" id="MVGR01000004">
    <property type="protein sequence ID" value="OPF17532.1"/>
    <property type="molecule type" value="Genomic_DNA"/>
</dbReference>
<organism evidence="4 5">
    <name type="scientific">Microcystis aeruginosa KW</name>
    <dbReference type="NCBI Taxonomy" id="1960155"/>
    <lineage>
        <taxon>Bacteria</taxon>
        <taxon>Bacillati</taxon>
        <taxon>Cyanobacteriota</taxon>
        <taxon>Cyanophyceae</taxon>
        <taxon>Oscillatoriophycideae</taxon>
        <taxon>Chroococcales</taxon>
        <taxon>Microcystaceae</taxon>
        <taxon>Microcystis</taxon>
    </lineage>
</organism>
<gene>
    <name evidence="4" type="ORF">B1L04_16415</name>
</gene>
<proteinExistence type="predicted"/>
<comment type="caution">
    <text evidence="4">The sequence shown here is derived from an EMBL/GenBank/DDBJ whole genome shotgun (WGS) entry which is preliminary data.</text>
</comment>
<name>A0A1V4BT65_MICAE</name>
<evidence type="ECO:0000259" key="3">
    <source>
        <dbReference type="Pfam" id="PF12323"/>
    </source>
</evidence>
<evidence type="ECO:0000259" key="2">
    <source>
        <dbReference type="Pfam" id="PF01385"/>
    </source>
</evidence>
<evidence type="ECO:0000313" key="4">
    <source>
        <dbReference type="EMBL" id="OPF17532.1"/>
    </source>
</evidence>
<dbReference type="Pfam" id="PF12323">
    <property type="entry name" value="HTH_OrfB_IS605"/>
    <property type="match status" value="1"/>
</dbReference>
<dbReference type="NCBIfam" id="NF040570">
    <property type="entry name" value="guided_TnpB"/>
    <property type="match status" value="1"/>
</dbReference>
<reference evidence="4 5" key="1">
    <citation type="submission" date="2017-02" db="EMBL/GenBank/DDBJ databases">
        <title>Genome sequence of Microcystis aeruginosa KW.</title>
        <authorList>
            <person name="Oh H.-M."/>
            <person name="Ahn C.-Y."/>
            <person name="Jeong H."/>
            <person name="Srivastava A."/>
            <person name="Lee H.-G."/>
            <person name="Kang S.-R."/>
        </authorList>
    </citation>
    <scope>NUCLEOTIDE SEQUENCE [LARGE SCALE GENOMIC DNA]</scope>
    <source>
        <strain evidence="4 5">KW</strain>
    </source>
</reference>
<evidence type="ECO:0000256" key="1">
    <source>
        <dbReference type="SAM" id="MobiDB-lite"/>
    </source>
</evidence>
<dbReference type="InterPro" id="IPR001959">
    <property type="entry name" value="Transposase"/>
</dbReference>
<feature type="domain" description="Transposase putative helix-turn-helix" evidence="3">
    <location>
        <begin position="1"/>
        <end position="46"/>
    </location>
</feature>
<dbReference type="InterPro" id="IPR021027">
    <property type="entry name" value="Transposase_put_HTH"/>
</dbReference>
<sequence length="268" mass="31120">MKARYQYRIYPTNQQKRLLSQLFGCVRVVWNNTLAHCQELYQQGEKKPKYTELSKRLTQIKKTTEKVWLTEVSSIPLQQSLRDLETAYSNFFASCKGERTGKKVKPPKFKKRKSKQSARFTDNGFTINQHHVTLAKIGDLKVVWSRPLPSKPSSVTVIKDAADRYFLSFVVEIQPKTLPNNGQSVGIDLGIATFAPLDTGENINAPKPLKKRLKRLKKAQRNLSRKQKGSKRREKTRKRVAKIHARIKDTRTDFLHKLYPRIFVKIKR</sequence>
<dbReference type="Pfam" id="PF01385">
    <property type="entry name" value="OrfB_IS605"/>
    <property type="match status" value="1"/>
</dbReference>
<accession>A0A1V4BT65</accession>
<feature type="domain" description="Probable transposase IS891/IS1136/IS1341" evidence="2">
    <location>
        <begin position="168"/>
        <end position="262"/>
    </location>
</feature>
<protein>
    <submittedName>
        <fullName evidence="4">Transposase</fullName>
    </submittedName>
</protein>
<dbReference type="Proteomes" id="UP000189835">
    <property type="component" value="Unassembled WGS sequence"/>
</dbReference>